<dbReference type="Gene3D" id="3.60.10.10">
    <property type="entry name" value="Endonuclease/exonuclease/phosphatase"/>
    <property type="match status" value="1"/>
</dbReference>
<dbReference type="InterPro" id="IPR043502">
    <property type="entry name" value="DNA/RNA_pol_sf"/>
</dbReference>
<gene>
    <name evidence="2" type="ORF">G6F51_010394</name>
</gene>
<feature type="domain" description="Reverse transcriptase" evidence="1">
    <location>
        <begin position="492"/>
        <end position="753"/>
    </location>
</feature>
<protein>
    <recommendedName>
        <fullName evidence="1">Reverse transcriptase domain-containing protein</fullName>
    </recommendedName>
</protein>
<evidence type="ECO:0000259" key="1">
    <source>
        <dbReference type="PROSITE" id="PS50878"/>
    </source>
</evidence>
<dbReference type="PANTHER" id="PTHR19446">
    <property type="entry name" value="REVERSE TRANSCRIPTASES"/>
    <property type="match status" value="1"/>
</dbReference>
<dbReference type="PROSITE" id="PS50878">
    <property type="entry name" value="RT_POL"/>
    <property type="match status" value="1"/>
</dbReference>
<dbReference type="AlphaFoldDB" id="A0A9P6Y2U1"/>
<proteinExistence type="predicted"/>
<dbReference type="CDD" id="cd01650">
    <property type="entry name" value="RT_nLTR_like"/>
    <property type="match status" value="1"/>
</dbReference>
<dbReference type="Pfam" id="PF14529">
    <property type="entry name" value="Exo_endo_phos_2"/>
    <property type="match status" value="1"/>
</dbReference>
<accession>A0A9P6Y2U1</accession>
<evidence type="ECO:0000313" key="3">
    <source>
        <dbReference type="Proteomes" id="UP000717996"/>
    </source>
</evidence>
<dbReference type="InterPro" id="IPR005135">
    <property type="entry name" value="Endo/exonuclease/phosphatase"/>
</dbReference>
<dbReference type="SUPFAM" id="SSF56672">
    <property type="entry name" value="DNA/RNA polymerases"/>
    <property type="match status" value="1"/>
</dbReference>
<organism evidence="2 3">
    <name type="scientific">Rhizopus oryzae</name>
    <name type="common">Mucormycosis agent</name>
    <name type="synonym">Rhizopus arrhizus var. delemar</name>
    <dbReference type="NCBI Taxonomy" id="64495"/>
    <lineage>
        <taxon>Eukaryota</taxon>
        <taxon>Fungi</taxon>
        <taxon>Fungi incertae sedis</taxon>
        <taxon>Mucoromycota</taxon>
        <taxon>Mucoromycotina</taxon>
        <taxon>Mucoromycetes</taxon>
        <taxon>Mucorales</taxon>
        <taxon>Mucorineae</taxon>
        <taxon>Rhizopodaceae</taxon>
        <taxon>Rhizopus</taxon>
    </lineage>
</organism>
<comment type="caution">
    <text evidence="2">The sequence shown here is derived from an EMBL/GenBank/DDBJ whole genome shotgun (WGS) entry which is preliminary data.</text>
</comment>
<reference evidence="2" key="1">
    <citation type="journal article" date="2020" name="Microb. Genom.">
        <title>Genetic diversity of clinical and environmental Mucorales isolates obtained from an investigation of mucormycosis cases among solid organ transplant recipients.</title>
        <authorList>
            <person name="Nguyen M.H."/>
            <person name="Kaul D."/>
            <person name="Muto C."/>
            <person name="Cheng S.J."/>
            <person name="Richter R.A."/>
            <person name="Bruno V.M."/>
            <person name="Liu G."/>
            <person name="Beyhan S."/>
            <person name="Sundermann A.J."/>
            <person name="Mounaud S."/>
            <person name="Pasculle A.W."/>
            <person name="Nierman W.C."/>
            <person name="Driscoll E."/>
            <person name="Cumbie R."/>
            <person name="Clancy C.J."/>
            <person name="Dupont C.L."/>
        </authorList>
    </citation>
    <scope>NUCLEOTIDE SEQUENCE</scope>
    <source>
        <strain evidence="2">GL16</strain>
    </source>
</reference>
<dbReference type="EMBL" id="JAANIT010002135">
    <property type="protein sequence ID" value="KAG1537406.1"/>
    <property type="molecule type" value="Genomic_DNA"/>
</dbReference>
<evidence type="ECO:0000313" key="2">
    <source>
        <dbReference type="EMBL" id="KAG1537406.1"/>
    </source>
</evidence>
<dbReference type="SUPFAM" id="SSF56219">
    <property type="entry name" value="DNase I-like"/>
    <property type="match status" value="1"/>
</dbReference>
<dbReference type="InterPro" id="IPR036691">
    <property type="entry name" value="Endo/exonu/phosph_ase_sf"/>
</dbReference>
<name>A0A9P6Y2U1_RHIOR</name>
<dbReference type="InterPro" id="IPR000477">
    <property type="entry name" value="RT_dom"/>
</dbReference>
<sequence>MPKQSINPILQLSQNSDLLFLTETWLLPPTKYRSSWVEYHTYGIPRDSSNIGQLGLALLVNPQCNLPVYQITHTHPLLAKYSLSIVLASKLLIHCLYLPPSLENNEVTTILDALPMQYSNTTNTLLCGDFNARLGTFTGDSRIDPRGRIFYNWMCSHNLILWNQRLTHGQPTSYTVQGTSIIDFFLSTEELLSPSLNIRHDLSLTSNHKFMTLSFDVFDDLQEHLPPKRVTWNLGKLKHPKNRDSYRDVFKENLGLILPPQSSLSFPHSSAAYEYIDDIHQQLCDAIYNSLDAICGRRPPPTDDWLKDFWTPEMTSVFNRKEYYYRKWRRARGLNALRQWVLHQEAQAKLRRLILKRRRETWRQFCDQMAQGEYSKAIAKFSRLRKNRTIKPTFSTLEGPQHAADTMAQHLERIFAGDLLPNSTDTTTSTDAAPVVPELFDVASCSITIDDVNEAIKSLPRKKAPGVDHLTIEMLAPITEILTPILVYLFQLCWRWSYTPLSWRVAQVIPIHKKGPATDPGNFRPISLTSIFRKILEKCLYTDLLDQSPTLDIAQGGFREARSTLDQALCLAEICTILRKHYDINPTLAFLDIKSAYDTVNRDHVWQALSPCLHPALLGLLKNLFNDVQIEVLLGNTKSSRFSPKTGVLQGSILSPFLYSIYINQLPGLLRDRPLDPVPDANPVLFASSINCLLYADDVVLIAAPSRLQTLLQQCEEHSYQLGYRWNPLKCAIVAPAEDTQHPHTPWWLHQHFRANPRKINKALKTMNQMTAIGVNSTGFDRLLSARFYCQIVRPQLEYGLAISAVKYREFQQLESCQNQCLRRIFGGSPRSSVKVMLHLINQPTMKERTHILQTKFLLRSLDVPDDTLLFQLLPYIRTSASGSQWYKLTTSPLWRLSTVQDVEQIDKRRFRAIRQEYLQNSLEQRRDNTNSVLLSACRVDLKVDPILWLPMTPVERSRLLRWRLGWLPGGLPKPCIYHPFDLLTRTHATECLHMHRRLQMPRSIPDPLSFLLNKLPTSKKKPTEKNRSKHIAWSIRWPIICQILHELDYLHHDQISPDVPPLGQKLLSWLFSSS</sequence>
<dbReference type="Proteomes" id="UP000717996">
    <property type="component" value="Unassembled WGS sequence"/>
</dbReference>
<dbReference type="GO" id="GO:0003824">
    <property type="term" value="F:catalytic activity"/>
    <property type="evidence" value="ECO:0007669"/>
    <property type="project" value="InterPro"/>
</dbReference>
<dbReference type="Pfam" id="PF00078">
    <property type="entry name" value="RVT_1"/>
    <property type="match status" value="1"/>
</dbReference>